<sequence>MPRVKIKRKSTVTDMTAMCDVAFLLLTFFILTAKPKVPDPVELDVPASTVTIKQPEENIATLVVGKGKVFFDITGAKVREATLEQMGQKYGNISFTPTEKTRYANMQAVGVPMNQMKQYLDLESDQREAFKQPGIPTDSVSNELFNWVREARLATRALNNADLRISIKGDSKEEYPTIKKVIDILQKQEVNKFSLITSLRSAKK</sequence>
<dbReference type="EMBL" id="WWEO01000043">
    <property type="protein sequence ID" value="NCD70375.1"/>
    <property type="molecule type" value="Genomic_DNA"/>
</dbReference>
<evidence type="ECO:0000256" key="4">
    <source>
        <dbReference type="ARBA" id="ARBA00022692"/>
    </source>
</evidence>
<evidence type="ECO:0000256" key="1">
    <source>
        <dbReference type="ARBA" id="ARBA00004162"/>
    </source>
</evidence>
<reference evidence="8" key="2">
    <citation type="submission" date="2020-10" db="EMBL/GenBank/DDBJ databases">
        <title>Mucilaginibacter sp. nov., isolated from soil.</title>
        <authorList>
            <person name="Jeon C.O."/>
        </authorList>
    </citation>
    <scope>NUCLEOTIDE SEQUENCE</scope>
    <source>
        <strain evidence="8">R11</strain>
    </source>
</reference>
<dbReference type="PANTHER" id="PTHR30558">
    <property type="entry name" value="EXBD MEMBRANE COMPONENT OF PMF-DRIVEN MACROMOLECULE IMPORT SYSTEM"/>
    <property type="match status" value="1"/>
</dbReference>
<keyword evidence="4 7" id="KW-0812">Transmembrane</keyword>
<accession>A0A966DT80</accession>
<comment type="subcellular location">
    <subcellularLocation>
        <location evidence="1">Cell membrane</location>
        <topology evidence="1">Single-pass membrane protein</topology>
    </subcellularLocation>
    <subcellularLocation>
        <location evidence="7">Cell membrane</location>
        <topology evidence="7">Single-pass type II membrane protein</topology>
    </subcellularLocation>
</comment>
<keyword evidence="7" id="KW-0813">Transport</keyword>
<organism evidence="8 9">
    <name type="scientific">Mucilaginibacter agri</name>
    <dbReference type="NCBI Taxonomy" id="2695265"/>
    <lineage>
        <taxon>Bacteria</taxon>
        <taxon>Pseudomonadati</taxon>
        <taxon>Bacteroidota</taxon>
        <taxon>Sphingobacteriia</taxon>
        <taxon>Sphingobacteriales</taxon>
        <taxon>Sphingobacteriaceae</taxon>
        <taxon>Mucilaginibacter</taxon>
    </lineage>
</organism>
<dbReference type="AlphaFoldDB" id="A0A966DT80"/>
<evidence type="ECO:0000256" key="2">
    <source>
        <dbReference type="ARBA" id="ARBA00005811"/>
    </source>
</evidence>
<evidence type="ECO:0000313" key="8">
    <source>
        <dbReference type="EMBL" id="NCD70375.1"/>
    </source>
</evidence>
<proteinExistence type="inferred from homology"/>
<dbReference type="GO" id="GO:0015031">
    <property type="term" value="P:protein transport"/>
    <property type="evidence" value="ECO:0007669"/>
    <property type="project" value="UniProtKB-KW"/>
</dbReference>
<dbReference type="Pfam" id="PF02472">
    <property type="entry name" value="ExbD"/>
    <property type="match status" value="1"/>
</dbReference>
<dbReference type="PANTHER" id="PTHR30558:SF3">
    <property type="entry name" value="BIOPOLYMER TRANSPORT PROTEIN EXBD-RELATED"/>
    <property type="match status" value="1"/>
</dbReference>
<comment type="caution">
    <text evidence="8">The sequence shown here is derived from an EMBL/GenBank/DDBJ whole genome shotgun (WGS) entry which is preliminary data.</text>
</comment>
<dbReference type="RefSeq" id="WP_166586357.1">
    <property type="nucleotide sequence ID" value="NZ_WWEO01000043.1"/>
</dbReference>
<keyword evidence="9" id="KW-1185">Reference proteome</keyword>
<keyword evidence="7" id="KW-0653">Protein transport</keyword>
<reference evidence="8" key="1">
    <citation type="submission" date="2020-01" db="EMBL/GenBank/DDBJ databases">
        <authorList>
            <person name="Seo Y.L."/>
        </authorList>
    </citation>
    <scope>NUCLEOTIDE SEQUENCE</scope>
    <source>
        <strain evidence="8">R11</strain>
    </source>
</reference>
<keyword evidence="5" id="KW-1133">Transmembrane helix</keyword>
<keyword evidence="3" id="KW-1003">Cell membrane</keyword>
<keyword evidence="6" id="KW-0472">Membrane</keyword>
<evidence type="ECO:0000256" key="5">
    <source>
        <dbReference type="ARBA" id="ARBA00022989"/>
    </source>
</evidence>
<dbReference type="GO" id="GO:0005886">
    <property type="term" value="C:plasma membrane"/>
    <property type="evidence" value="ECO:0007669"/>
    <property type="project" value="UniProtKB-SubCell"/>
</dbReference>
<comment type="similarity">
    <text evidence="2 7">Belongs to the ExbD/TolR family.</text>
</comment>
<protein>
    <submittedName>
        <fullName evidence="8">Biopolymer transporter ExbD</fullName>
    </submittedName>
</protein>
<evidence type="ECO:0000256" key="6">
    <source>
        <dbReference type="ARBA" id="ARBA00023136"/>
    </source>
</evidence>
<gene>
    <name evidence="8" type="ORF">GSY63_13485</name>
</gene>
<evidence type="ECO:0000313" key="9">
    <source>
        <dbReference type="Proteomes" id="UP000638732"/>
    </source>
</evidence>
<dbReference type="GO" id="GO:0022857">
    <property type="term" value="F:transmembrane transporter activity"/>
    <property type="evidence" value="ECO:0007669"/>
    <property type="project" value="InterPro"/>
</dbReference>
<dbReference type="InterPro" id="IPR003400">
    <property type="entry name" value="ExbD"/>
</dbReference>
<name>A0A966DT80_9SPHI</name>
<evidence type="ECO:0000256" key="3">
    <source>
        <dbReference type="ARBA" id="ARBA00022475"/>
    </source>
</evidence>
<dbReference type="Proteomes" id="UP000638732">
    <property type="component" value="Unassembled WGS sequence"/>
</dbReference>
<evidence type="ECO:0000256" key="7">
    <source>
        <dbReference type="RuleBase" id="RU003879"/>
    </source>
</evidence>